<dbReference type="InterPro" id="IPR019734">
    <property type="entry name" value="TPR_rpt"/>
</dbReference>
<evidence type="ECO:0000256" key="1">
    <source>
        <dbReference type="ARBA" id="ARBA00022729"/>
    </source>
</evidence>
<proteinExistence type="predicted"/>
<dbReference type="SMART" id="SM00028">
    <property type="entry name" value="TPR"/>
    <property type="match status" value="2"/>
</dbReference>
<dbReference type="EMBL" id="UINC01000327">
    <property type="protein sequence ID" value="SUZ53351.1"/>
    <property type="molecule type" value="Genomic_DNA"/>
</dbReference>
<dbReference type="Pfam" id="PF13525">
    <property type="entry name" value="YfiO"/>
    <property type="match status" value="1"/>
</dbReference>
<sequence>MKRKVLLTLLGSIMLSLVLSHPLSAQSDEERQIMADLRILQMQTQDLALMVAILTKALDDMSLSVTDQAAVNRQSFADSRLLVDTVANSIRVLREKVDDTNVRISSFSQEIEALRVSIPRFPVTIDGSEATESEGEQVSAPSPEPPLPTNPGMSPQRLYDNAWADYSTGQWSLAIAGFDTYIKTFPRSDLADDAQFYIGETHYNDGRFADAVLAYDEVIVNHSEGNSVPEAQYKKGLALDRLGDTDQARETFQTVLDSFPDSRMAALALQALNRLNRP</sequence>
<organism evidence="4">
    <name type="scientific">marine metagenome</name>
    <dbReference type="NCBI Taxonomy" id="408172"/>
    <lineage>
        <taxon>unclassified sequences</taxon>
        <taxon>metagenomes</taxon>
        <taxon>ecological metagenomes</taxon>
    </lineage>
</organism>
<dbReference type="InterPro" id="IPR011990">
    <property type="entry name" value="TPR-like_helical_dom_sf"/>
</dbReference>
<feature type="domain" description="Outer membrane lipoprotein BamD-like" evidence="3">
    <location>
        <begin position="153"/>
        <end position="276"/>
    </location>
</feature>
<reference evidence="4" key="1">
    <citation type="submission" date="2018-05" db="EMBL/GenBank/DDBJ databases">
        <authorList>
            <person name="Lanie J.A."/>
            <person name="Ng W.-L."/>
            <person name="Kazmierczak K.M."/>
            <person name="Andrzejewski T.M."/>
            <person name="Davidsen T.M."/>
            <person name="Wayne K.J."/>
            <person name="Tettelin H."/>
            <person name="Glass J.I."/>
            <person name="Rusch D."/>
            <person name="Podicherti R."/>
            <person name="Tsui H.-C.T."/>
            <person name="Winkler M.E."/>
        </authorList>
    </citation>
    <scope>NUCLEOTIDE SEQUENCE</scope>
</reference>
<feature type="region of interest" description="Disordered" evidence="2">
    <location>
        <begin position="129"/>
        <end position="151"/>
    </location>
</feature>
<gene>
    <name evidence="4" type="ORF">METZ01_LOCUS6205</name>
</gene>
<dbReference type="Gene3D" id="1.25.40.10">
    <property type="entry name" value="Tetratricopeptide repeat domain"/>
    <property type="match status" value="1"/>
</dbReference>
<dbReference type="AlphaFoldDB" id="A0A381NFP1"/>
<evidence type="ECO:0000313" key="4">
    <source>
        <dbReference type="EMBL" id="SUZ53351.1"/>
    </source>
</evidence>
<evidence type="ECO:0000259" key="3">
    <source>
        <dbReference type="Pfam" id="PF13525"/>
    </source>
</evidence>
<evidence type="ECO:0000256" key="2">
    <source>
        <dbReference type="SAM" id="MobiDB-lite"/>
    </source>
</evidence>
<dbReference type="InterPro" id="IPR039565">
    <property type="entry name" value="BamD-like"/>
</dbReference>
<dbReference type="PROSITE" id="PS50005">
    <property type="entry name" value="TPR"/>
    <property type="match status" value="1"/>
</dbReference>
<accession>A0A381NFP1</accession>
<protein>
    <recommendedName>
        <fullName evidence="3">Outer membrane lipoprotein BamD-like domain-containing protein</fullName>
    </recommendedName>
</protein>
<keyword evidence="1" id="KW-0732">Signal</keyword>
<dbReference type="SUPFAM" id="SSF48452">
    <property type="entry name" value="TPR-like"/>
    <property type="match status" value="1"/>
</dbReference>
<name>A0A381NFP1_9ZZZZ</name>